<dbReference type="InterPro" id="IPR036397">
    <property type="entry name" value="RNaseH_sf"/>
</dbReference>
<dbReference type="InterPro" id="IPR012337">
    <property type="entry name" value="RNaseH-like_sf"/>
</dbReference>
<feature type="domain" description="Integrase catalytic" evidence="16">
    <location>
        <begin position="382"/>
        <end position="473"/>
    </location>
</feature>
<evidence type="ECO:0000256" key="9">
    <source>
        <dbReference type="ARBA" id="ARBA00022908"/>
    </source>
</evidence>
<evidence type="ECO:0000256" key="15">
    <source>
        <dbReference type="SAM" id="MobiDB-lite"/>
    </source>
</evidence>
<dbReference type="AlphaFoldDB" id="A0A2S4VEF9"/>
<feature type="compositionally biased region" description="Polar residues" evidence="15">
    <location>
        <begin position="230"/>
        <end position="244"/>
    </location>
</feature>
<keyword evidence="11" id="KW-0808">Transferase</keyword>
<comment type="catalytic activity">
    <reaction evidence="14">
        <text>DNA(n) + a 2'-deoxyribonucleoside 5'-triphosphate = DNA(n+1) + diphosphate</text>
        <dbReference type="Rhea" id="RHEA:22508"/>
        <dbReference type="Rhea" id="RHEA-COMP:17339"/>
        <dbReference type="Rhea" id="RHEA-COMP:17340"/>
        <dbReference type="ChEBI" id="CHEBI:33019"/>
        <dbReference type="ChEBI" id="CHEBI:61560"/>
        <dbReference type="ChEBI" id="CHEBI:173112"/>
        <dbReference type="EC" id="2.7.7.7"/>
    </reaction>
</comment>
<keyword evidence="11" id="KW-0239">DNA-directed DNA polymerase</keyword>
<sequence>MHLHGLNLFGIIEEPWPDEPTADELELSERLASAIVKGLEDHIINAVVNDANKRFAHLIWDEIQEIFASDSLLLTFRVWNKWENIQYNFDMAKYIAEMEVSLAEMNSICLDVSGKLVSCGIIGRITNKRPTLEQTLFADLKAVAEPRRLVAKLRDICNHEAVTKRKLVEEEPIQSSSTALSTTSRNFAKKPTRNCKNGHNPHLGHSADDCYFLHPEKKPDWMKKKDQASAYISTPSNPEQEQLTSTSLVRPSFGYNTTSADQSSTILMVLDSGASHHMLNSLAYFQNTVKTLIQITTGNDKGVDKLVAIARGDATLKFENGNTIILKNALQPFTTMAEGIIQPKVMAMTAQIKPVIHDFTLWHNRLGHTSANQIAASLSLSKKFKKLCSFHGDLVGPITPATNGGACYFLTLVDQFTGYIHKDILKEKSKACNSLIDFNRFFEKHTKRLFKRLITDGGGEFCNKLLSDFLKIE</sequence>
<keyword evidence="3" id="KW-0540">Nuclease</keyword>
<evidence type="ECO:0000256" key="5">
    <source>
        <dbReference type="ARBA" id="ARBA00022759"/>
    </source>
</evidence>
<dbReference type="GO" id="GO:0016787">
    <property type="term" value="F:hydrolase activity"/>
    <property type="evidence" value="ECO:0007669"/>
    <property type="project" value="UniProtKB-KW"/>
</dbReference>
<dbReference type="Gene3D" id="3.30.420.10">
    <property type="entry name" value="Ribonuclease H-like superfamily/Ribonuclease H"/>
    <property type="match status" value="1"/>
</dbReference>
<keyword evidence="8" id="KW-0694">RNA-binding</keyword>
<evidence type="ECO:0000256" key="3">
    <source>
        <dbReference type="ARBA" id="ARBA00022722"/>
    </source>
</evidence>
<dbReference type="GO" id="GO:0006310">
    <property type="term" value="P:DNA recombination"/>
    <property type="evidence" value="ECO:0007669"/>
    <property type="project" value="UniProtKB-KW"/>
</dbReference>
<dbReference type="GO" id="GO:0046872">
    <property type="term" value="F:metal ion binding"/>
    <property type="evidence" value="ECO:0007669"/>
    <property type="project" value="UniProtKB-KW"/>
</dbReference>
<dbReference type="GO" id="GO:0032196">
    <property type="term" value="P:transposition"/>
    <property type="evidence" value="ECO:0007669"/>
    <property type="project" value="UniProtKB-KW"/>
</dbReference>
<evidence type="ECO:0000256" key="10">
    <source>
        <dbReference type="ARBA" id="ARBA00022918"/>
    </source>
</evidence>
<proteinExistence type="predicted"/>
<dbReference type="PANTHER" id="PTHR42648">
    <property type="entry name" value="TRANSPOSASE, PUTATIVE-RELATED"/>
    <property type="match status" value="1"/>
</dbReference>
<evidence type="ECO:0000259" key="16">
    <source>
        <dbReference type="PROSITE" id="PS50994"/>
    </source>
</evidence>
<keyword evidence="10" id="KW-0695">RNA-directed DNA polymerase</keyword>
<gene>
    <name evidence="17" type="ORF">PSTT_07932</name>
</gene>
<comment type="caution">
    <text evidence="17">The sequence shown here is derived from an EMBL/GenBank/DDBJ whole genome shotgun (WGS) entry which is preliminary data.</text>
</comment>
<keyword evidence="7" id="KW-0460">Magnesium</keyword>
<dbReference type="GO" id="GO:0015074">
    <property type="term" value="P:DNA integration"/>
    <property type="evidence" value="ECO:0007669"/>
    <property type="project" value="UniProtKB-KW"/>
</dbReference>
<keyword evidence="5" id="KW-0255">Endonuclease</keyword>
<keyword evidence="4" id="KW-0479">Metal-binding</keyword>
<keyword evidence="12" id="KW-0233">DNA recombination</keyword>
<keyword evidence="1" id="KW-0815">Transposition</keyword>
<feature type="region of interest" description="Disordered" evidence="15">
    <location>
        <begin position="224"/>
        <end position="244"/>
    </location>
</feature>
<reference evidence="17" key="1">
    <citation type="submission" date="2017-12" db="EMBL/GenBank/DDBJ databases">
        <title>Gene loss provides genomic basis for host adaptation in cereal stripe rust fungi.</title>
        <authorList>
            <person name="Xia C."/>
        </authorList>
    </citation>
    <scope>NUCLEOTIDE SEQUENCE [LARGE SCALE GENOMIC DNA]</scope>
    <source>
        <strain evidence="17">93-210</strain>
    </source>
</reference>
<dbReference type="EMBL" id="PKSL01000070">
    <property type="protein sequence ID" value="POW07899.1"/>
    <property type="molecule type" value="Genomic_DNA"/>
</dbReference>
<dbReference type="SUPFAM" id="SSF53098">
    <property type="entry name" value="Ribonuclease H-like"/>
    <property type="match status" value="1"/>
</dbReference>
<protein>
    <recommendedName>
        <fullName evidence="16">Integrase catalytic domain-containing protein</fullName>
    </recommendedName>
</protein>
<evidence type="ECO:0000313" key="18">
    <source>
        <dbReference type="Proteomes" id="UP000239156"/>
    </source>
</evidence>
<dbReference type="PROSITE" id="PS50994">
    <property type="entry name" value="INTEGRASE"/>
    <property type="match status" value="1"/>
</dbReference>
<evidence type="ECO:0000256" key="11">
    <source>
        <dbReference type="ARBA" id="ARBA00022932"/>
    </source>
</evidence>
<dbReference type="VEuPathDB" id="FungiDB:PSTT_07932"/>
<dbReference type="GO" id="GO:0005634">
    <property type="term" value="C:nucleus"/>
    <property type="evidence" value="ECO:0007669"/>
    <property type="project" value="UniProtKB-ARBA"/>
</dbReference>
<evidence type="ECO:0000256" key="2">
    <source>
        <dbReference type="ARBA" id="ARBA00022695"/>
    </source>
</evidence>
<feature type="compositionally biased region" description="Polar residues" evidence="15">
    <location>
        <begin position="173"/>
        <end position="186"/>
    </location>
</feature>
<evidence type="ECO:0000256" key="14">
    <source>
        <dbReference type="ARBA" id="ARBA00049244"/>
    </source>
</evidence>
<keyword evidence="18" id="KW-1185">Reference proteome</keyword>
<dbReference type="InterPro" id="IPR001584">
    <property type="entry name" value="Integrase_cat-core"/>
</dbReference>
<dbReference type="GO" id="GO:0003887">
    <property type="term" value="F:DNA-directed DNA polymerase activity"/>
    <property type="evidence" value="ECO:0007669"/>
    <property type="project" value="UniProtKB-KW"/>
</dbReference>
<evidence type="ECO:0000256" key="6">
    <source>
        <dbReference type="ARBA" id="ARBA00022801"/>
    </source>
</evidence>
<dbReference type="GO" id="GO:0003964">
    <property type="term" value="F:RNA-directed DNA polymerase activity"/>
    <property type="evidence" value="ECO:0007669"/>
    <property type="project" value="UniProtKB-KW"/>
</dbReference>
<keyword evidence="2" id="KW-0548">Nucleotidyltransferase</keyword>
<dbReference type="PANTHER" id="PTHR42648:SF11">
    <property type="entry name" value="TRANSPOSON TY4-P GAG-POL POLYPROTEIN"/>
    <property type="match status" value="1"/>
</dbReference>
<evidence type="ECO:0000256" key="13">
    <source>
        <dbReference type="ARBA" id="ARBA00048173"/>
    </source>
</evidence>
<accession>A0A2S4VEF9</accession>
<evidence type="ECO:0000256" key="1">
    <source>
        <dbReference type="ARBA" id="ARBA00022578"/>
    </source>
</evidence>
<dbReference type="GO" id="GO:0003723">
    <property type="term" value="F:RNA binding"/>
    <property type="evidence" value="ECO:0007669"/>
    <property type="project" value="UniProtKB-KW"/>
</dbReference>
<evidence type="ECO:0000256" key="4">
    <source>
        <dbReference type="ARBA" id="ARBA00022723"/>
    </source>
</evidence>
<evidence type="ECO:0000256" key="7">
    <source>
        <dbReference type="ARBA" id="ARBA00022842"/>
    </source>
</evidence>
<dbReference type="VEuPathDB" id="FungiDB:PSHT_11893"/>
<dbReference type="InterPro" id="IPR039537">
    <property type="entry name" value="Retrotran_Ty1/copia-like"/>
</dbReference>
<evidence type="ECO:0000256" key="8">
    <source>
        <dbReference type="ARBA" id="ARBA00022884"/>
    </source>
</evidence>
<name>A0A2S4VEF9_9BASI</name>
<organism evidence="17 18">
    <name type="scientific">Puccinia striiformis</name>
    <dbReference type="NCBI Taxonomy" id="27350"/>
    <lineage>
        <taxon>Eukaryota</taxon>
        <taxon>Fungi</taxon>
        <taxon>Dikarya</taxon>
        <taxon>Basidiomycota</taxon>
        <taxon>Pucciniomycotina</taxon>
        <taxon>Pucciniomycetes</taxon>
        <taxon>Pucciniales</taxon>
        <taxon>Pucciniaceae</taxon>
        <taxon>Puccinia</taxon>
    </lineage>
</organism>
<comment type="catalytic activity">
    <reaction evidence="13">
        <text>DNA(n) + a 2'-deoxyribonucleoside 5'-triphosphate = DNA(n+1) + diphosphate</text>
        <dbReference type="Rhea" id="RHEA:22508"/>
        <dbReference type="Rhea" id="RHEA-COMP:17339"/>
        <dbReference type="Rhea" id="RHEA-COMP:17340"/>
        <dbReference type="ChEBI" id="CHEBI:33019"/>
        <dbReference type="ChEBI" id="CHEBI:61560"/>
        <dbReference type="ChEBI" id="CHEBI:173112"/>
        <dbReference type="EC" id="2.7.7.49"/>
    </reaction>
</comment>
<dbReference type="GO" id="GO:0004519">
    <property type="term" value="F:endonuclease activity"/>
    <property type="evidence" value="ECO:0007669"/>
    <property type="project" value="UniProtKB-KW"/>
</dbReference>
<evidence type="ECO:0000313" key="17">
    <source>
        <dbReference type="EMBL" id="POW07899.1"/>
    </source>
</evidence>
<keyword evidence="6" id="KW-0378">Hydrolase</keyword>
<feature type="region of interest" description="Disordered" evidence="15">
    <location>
        <begin position="172"/>
        <end position="200"/>
    </location>
</feature>
<dbReference type="Proteomes" id="UP000239156">
    <property type="component" value="Unassembled WGS sequence"/>
</dbReference>
<evidence type="ECO:0000256" key="12">
    <source>
        <dbReference type="ARBA" id="ARBA00023172"/>
    </source>
</evidence>
<keyword evidence="9" id="KW-0229">DNA integration</keyword>